<evidence type="ECO:0000256" key="1">
    <source>
        <dbReference type="SAM" id="Phobius"/>
    </source>
</evidence>
<keyword evidence="1" id="KW-0812">Transmembrane</keyword>
<feature type="chain" id="PRO_5011991391" evidence="2">
    <location>
        <begin position="31"/>
        <end position="280"/>
    </location>
</feature>
<feature type="signal peptide" evidence="2">
    <location>
        <begin position="1"/>
        <end position="30"/>
    </location>
</feature>
<accession>A0A229SI66</accession>
<protein>
    <submittedName>
        <fullName evidence="4">Peptidase</fullName>
    </submittedName>
</protein>
<keyword evidence="1" id="KW-1133">Transmembrane helix</keyword>
<dbReference type="RefSeq" id="WP_093932118.1">
    <property type="nucleotide sequence ID" value="NZ_NMQT01000009.1"/>
</dbReference>
<feature type="transmembrane region" description="Helical" evidence="1">
    <location>
        <begin position="255"/>
        <end position="272"/>
    </location>
</feature>
<gene>
    <name evidence="4" type="ORF">CFP71_02095</name>
</gene>
<comment type="caution">
    <text evidence="4">The sequence shown here is derived from an EMBL/GenBank/DDBJ whole genome shotgun (WGS) entry which is preliminary data.</text>
</comment>
<evidence type="ECO:0000313" key="5">
    <source>
        <dbReference type="Proteomes" id="UP000215223"/>
    </source>
</evidence>
<reference evidence="4 5" key="1">
    <citation type="submission" date="2017-07" db="EMBL/GenBank/DDBJ databases">
        <title>Amycolatopsis thailandensis Genome sequencing and assembly.</title>
        <authorList>
            <person name="Kaur N."/>
            <person name="Mayilraj S."/>
        </authorList>
    </citation>
    <scope>NUCLEOTIDE SEQUENCE [LARGE SCALE GENOMIC DNA]</scope>
    <source>
        <strain evidence="4 5">JCM 16380</strain>
    </source>
</reference>
<keyword evidence="5" id="KW-1185">Reference proteome</keyword>
<dbReference type="AlphaFoldDB" id="A0A229SI66"/>
<dbReference type="InterPro" id="IPR025510">
    <property type="entry name" value="DUF4397"/>
</dbReference>
<feature type="domain" description="DUF4397" evidence="3">
    <location>
        <begin position="38"/>
        <end position="160"/>
    </location>
</feature>
<evidence type="ECO:0000259" key="3">
    <source>
        <dbReference type="Pfam" id="PF14344"/>
    </source>
</evidence>
<dbReference type="Proteomes" id="UP000215223">
    <property type="component" value="Unassembled WGS sequence"/>
</dbReference>
<evidence type="ECO:0000313" key="4">
    <source>
        <dbReference type="EMBL" id="OXM58558.1"/>
    </source>
</evidence>
<proteinExistence type="predicted"/>
<keyword evidence="2" id="KW-0732">Signal</keyword>
<dbReference type="EMBL" id="NMQT01000009">
    <property type="protein sequence ID" value="OXM58558.1"/>
    <property type="molecule type" value="Genomic_DNA"/>
</dbReference>
<organism evidence="4 5">
    <name type="scientific">Amycolatopsis thailandensis</name>
    <dbReference type="NCBI Taxonomy" id="589330"/>
    <lineage>
        <taxon>Bacteria</taxon>
        <taxon>Bacillati</taxon>
        <taxon>Actinomycetota</taxon>
        <taxon>Actinomycetes</taxon>
        <taxon>Pseudonocardiales</taxon>
        <taxon>Pseudonocardiaceae</taxon>
        <taxon>Amycolatopsis</taxon>
    </lineage>
</organism>
<keyword evidence="1" id="KW-0472">Membrane</keyword>
<dbReference type="OrthoDB" id="9783299at2"/>
<feature type="domain" description="DUF4397" evidence="3">
    <location>
        <begin position="161"/>
        <end position="236"/>
    </location>
</feature>
<sequence>MRLVTALMRPAGVVAAALVLFGGLSLPAHAAPGPGVGWIRVGHLSPKVPPVDIYFATFGKPEKVVIRKAGYGAVTPYSSVTPGAYTVSMRPADAAASSPPALSATIEIKEESAYSLLVFANGPGAGLRGELVQDDLTAPAAGNGRVRVVQGSAALTPVSVTGQDGKSVVNGATYGSTTPYTELPEGRWSLKMTSGGTTSESTVDIKAGSTTSLLVTENGTGLKTEAIADGATLPNPPKLGVETGGGGTTPKSLPWWPFAALPALVLIAVLVGRRRPAHDR</sequence>
<dbReference type="Pfam" id="PF14344">
    <property type="entry name" value="DUF4397"/>
    <property type="match status" value="2"/>
</dbReference>
<evidence type="ECO:0000256" key="2">
    <source>
        <dbReference type="SAM" id="SignalP"/>
    </source>
</evidence>
<name>A0A229SI66_9PSEU</name>